<feature type="compositionally biased region" description="Pro residues" evidence="1">
    <location>
        <begin position="244"/>
        <end position="254"/>
    </location>
</feature>
<comment type="caution">
    <text evidence="2">The sequence shown here is derived from an EMBL/GenBank/DDBJ whole genome shotgun (WGS) entry which is preliminary data.</text>
</comment>
<dbReference type="OrthoDB" id="3794611at2759"/>
<name>A0A9P4PNY7_9PLEO</name>
<keyword evidence="3" id="KW-1185">Reference proteome</keyword>
<feature type="region of interest" description="Disordered" evidence="1">
    <location>
        <begin position="374"/>
        <end position="453"/>
    </location>
</feature>
<feature type="region of interest" description="Disordered" evidence="1">
    <location>
        <begin position="292"/>
        <end position="359"/>
    </location>
</feature>
<feature type="compositionally biased region" description="Low complexity" evidence="1">
    <location>
        <begin position="444"/>
        <end position="453"/>
    </location>
</feature>
<evidence type="ECO:0000313" key="3">
    <source>
        <dbReference type="Proteomes" id="UP000799764"/>
    </source>
</evidence>
<reference evidence="2" key="1">
    <citation type="journal article" date="2020" name="Stud. Mycol.">
        <title>101 Dothideomycetes genomes: a test case for predicting lifestyles and emergence of pathogens.</title>
        <authorList>
            <person name="Haridas S."/>
            <person name="Albert R."/>
            <person name="Binder M."/>
            <person name="Bloem J."/>
            <person name="Labutti K."/>
            <person name="Salamov A."/>
            <person name="Andreopoulos B."/>
            <person name="Baker S."/>
            <person name="Barry K."/>
            <person name="Bills G."/>
            <person name="Bluhm B."/>
            <person name="Cannon C."/>
            <person name="Castanera R."/>
            <person name="Culley D."/>
            <person name="Daum C."/>
            <person name="Ezra D."/>
            <person name="Gonzalez J."/>
            <person name="Henrissat B."/>
            <person name="Kuo A."/>
            <person name="Liang C."/>
            <person name="Lipzen A."/>
            <person name="Lutzoni F."/>
            <person name="Magnuson J."/>
            <person name="Mondo S."/>
            <person name="Nolan M."/>
            <person name="Ohm R."/>
            <person name="Pangilinan J."/>
            <person name="Park H.-J."/>
            <person name="Ramirez L."/>
            <person name="Alfaro M."/>
            <person name="Sun H."/>
            <person name="Tritt A."/>
            <person name="Yoshinaga Y."/>
            <person name="Zwiers L.-H."/>
            <person name="Turgeon B."/>
            <person name="Goodwin S."/>
            <person name="Spatafora J."/>
            <person name="Crous P."/>
            <person name="Grigoriev I."/>
        </authorList>
    </citation>
    <scope>NUCLEOTIDE SEQUENCE</scope>
    <source>
        <strain evidence="2">CBS 690.94</strain>
    </source>
</reference>
<dbReference type="EMBL" id="MU001497">
    <property type="protein sequence ID" value="KAF2446728.1"/>
    <property type="molecule type" value="Genomic_DNA"/>
</dbReference>
<sequence>MPPSKPNPPAQGPRYPYTIHRIYLCGHPEEYTQIERAQNTSPPRILHTLVPRPRVVQGVSVRPYRQIREQCIACTSPSSSAKTHGRPLSRGGRVKNGFLQVLVRERFSGVEERAIRWPEEREGGVGNEEFRRLKELHDNFEAQRNVSPHSAVAYQDRAERKMVKGPAREGGRKVAYVLQTAVDAVLAEGLGHEIFYDGEAERARLIEDINELLSPRVEDRGSRESTQAQLQAVTRANSQKPHPRTPPAPSPRSPPTQRSPAQHPRRPRPHSPTRSQQEIARNRALALATLEGRPFTPTPPERHSDTPPQPPARRPSLRPNPTNVPSYISHQRPFGPTRPSGGTTLSYGDNPRGYNHADTREEVGVSIGTVLETLWPEREEGEGGGTEGRGSYGSFRSFESQRHPGLRVRSRGSVESYESVGDGGRGRGRGDRGSVGSLERGRGSPRSPRGWWS</sequence>
<feature type="region of interest" description="Disordered" evidence="1">
    <location>
        <begin position="217"/>
        <end position="278"/>
    </location>
</feature>
<feature type="compositionally biased region" description="Polar residues" evidence="1">
    <location>
        <begin position="319"/>
        <end position="329"/>
    </location>
</feature>
<evidence type="ECO:0000313" key="2">
    <source>
        <dbReference type="EMBL" id="KAF2446728.1"/>
    </source>
</evidence>
<protein>
    <submittedName>
        <fullName evidence="2">Uncharacterized protein</fullName>
    </submittedName>
</protein>
<feature type="compositionally biased region" description="Polar residues" evidence="1">
    <location>
        <begin position="224"/>
        <end position="240"/>
    </location>
</feature>
<evidence type="ECO:0000256" key="1">
    <source>
        <dbReference type="SAM" id="MobiDB-lite"/>
    </source>
</evidence>
<dbReference type="Proteomes" id="UP000799764">
    <property type="component" value="Unassembled WGS sequence"/>
</dbReference>
<organism evidence="2 3">
    <name type="scientific">Karstenula rhodostoma CBS 690.94</name>
    <dbReference type="NCBI Taxonomy" id="1392251"/>
    <lineage>
        <taxon>Eukaryota</taxon>
        <taxon>Fungi</taxon>
        <taxon>Dikarya</taxon>
        <taxon>Ascomycota</taxon>
        <taxon>Pezizomycotina</taxon>
        <taxon>Dothideomycetes</taxon>
        <taxon>Pleosporomycetidae</taxon>
        <taxon>Pleosporales</taxon>
        <taxon>Massarineae</taxon>
        <taxon>Didymosphaeriaceae</taxon>
        <taxon>Karstenula</taxon>
    </lineage>
</organism>
<gene>
    <name evidence="2" type="ORF">P171DRAFT_441975</name>
</gene>
<dbReference type="AlphaFoldDB" id="A0A9P4PNY7"/>
<proteinExistence type="predicted"/>
<accession>A0A9P4PNY7</accession>